<keyword evidence="12" id="KW-0406">Ion transport</keyword>
<evidence type="ECO:0000313" key="20">
    <source>
        <dbReference type="EMBL" id="EDV29728.1"/>
    </source>
</evidence>
<feature type="transmembrane region" description="Helical" evidence="18">
    <location>
        <begin position="734"/>
        <end position="753"/>
    </location>
</feature>
<comment type="function">
    <text evidence="17">Voltage-sensitive calcium channels (VSCC) mediate the entry of calcium ions into excitable cells and are also involved in a variety of calcium-dependent processes, including muscle contraction, hormone or neurotransmitter release, gene expression, cell motility, cell division and cell death.</text>
</comment>
<evidence type="ECO:0000256" key="2">
    <source>
        <dbReference type="ARBA" id="ARBA00022448"/>
    </source>
</evidence>
<dbReference type="CTD" id="6749413"/>
<evidence type="ECO:0000256" key="12">
    <source>
        <dbReference type="ARBA" id="ARBA00023065"/>
    </source>
</evidence>
<dbReference type="InterPro" id="IPR002048">
    <property type="entry name" value="EF_hand_dom"/>
</dbReference>
<reference evidence="20 21" key="1">
    <citation type="journal article" date="2008" name="Nature">
        <title>The Trichoplax genome and the nature of placozoans.</title>
        <authorList>
            <person name="Srivastava M."/>
            <person name="Begovic E."/>
            <person name="Chapman J."/>
            <person name="Putnam N.H."/>
            <person name="Hellsten U."/>
            <person name="Kawashima T."/>
            <person name="Kuo A."/>
            <person name="Mitros T."/>
            <person name="Salamov A."/>
            <person name="Carpenter M.L."/>
            <person name="Signorovitch A.Y."/>
            <person name="Moreno M.A."/>
            <person name="Kamm K."/>
            <person name="Grimwood J."/>
            <person name="Schmutz J."/>
            <person name="Shapiro H."/>
            <person name="Grigoriev I.V."/>
            <person name="Buss L.W."/>
            <person name="Schierwater B."/>
            <person name="Dellaporta S.L."/>
            <person name="Rokhsar D.S."/>
        </authorList>
    </citation>
    <scope>NUCLEOTIDE SEQUENCE [LARGE SCALE GENOMIC DNA]</scope>
    <source>
        <strain evidence="20 21">Grell-BS-1999</strain>
    </source>
</reference>
<feature type="transmembrane region" description="Helical" evidence="18">
    <location>
        <begin position="364"/>
        <end position="385"/>
    </location>
</feature>
<feature type="transmembrane region" description="Helical" evidence="18">
    <location>
        <begin position="1087"/>
        <end position="1107"/>
    </location>
</feature>
<evidence type="ECO:0000256" key="11">
    <source>
        <dbReference type="ARBA" id="ARBA00022989"/>
    </source>
</evidence>
<dbReference type="PROSITE" id="PS50222">
    <property type="entry name" value="EF_HAND_2"/>
    <property type="match status" value="1"/>
</dbReference>
<evidence type="ECO:0000256" key="15">
    <source>
        <dbReference type="ARBA" id="ARBA00023303"/>
    </source>
</evidence>
<dbReference type="GO" id="GO:0005891">
    <property type="term" value="C:voltage-gated calcium channel complex"/>
    <property type="evidence" value="ECO:0000318"/>
    <property type="project" value="GO_Central"/>
</dbReference>
<feature type="transmembrane region" description="Helical" evidence="18">
    <location>
        <begin position="976"/>
        <end position="1003"/>
    </location>
</feature>
<evidence type="ECO:0000256" key="4">
    <source>
        <dbReference type="ARBA" id="ARBA00022568"/>
    </source>
</evidence>
<dbReference type="eggNOG" id="KOG2301">
    <property type="taxonomic scope" value="Eukaryota"/>
</dbReference>
<feature type="domain" description="EF-hand" evidence="19">
    <location>
        <begin position="1318"/>
        <end position="1353"/>
    </location>
</feature>
<evidence type="ECO:0000256" key="3">
    <source>
        <dbReference type="ARBA" id="ARBA00022553"/>
    </source>
</evidence>
<feature type="transmembrane region" description="Helical" evidence="18">
    <location>
        <begin position="531"/>
        <end position="550"/>
    </location>
</feature>
<accession>B3RIC6</accession>
<keyword evidence="11 18" id="KW-1133">Transmembrane helix</keyword>
<dbReference type="InterPro" id="IPR005821">
    <property type="entry name" value="Ion_trans_dom"/>
</dbReference>
<keyword evidence="9 16" id="KW-0106">Calcium</keyword>
<feature type="transmembrane region" description="Helical" evidence="18">
    <location>
        <begin position="1197"/>
        <end position="1217"/>
    </location>
</feature>
<evidence type="ECO:0000256" key="1">
    <source>
        <dbReference type="ARBA" id="ARBA00004141"/>
    </source>
</evidence>
<feature type="transmembrane region" description="Helical" evidence="18">
    <location>
        <begin position="434"/>
        <end position="452"/>
    </location>
</feature>
<dbReference type="FunFam" id="1.10.287.70:FF:000352">
    <property type="entry name" value="Calcium channel, voltage-dependent, P/Q type, alpha 1A subunit, b"/>
    <property type="match status" value="1"/>
</dbReference>
<feature type="transmembrane region" description="Helical" evidence="18">
    <location>
        <begin position="798"/>
        <end position="820"/>
    </location>
</feature>
<feature type="transmembrane region" description="Helical" evidence="18">
    <location>
        <begin position="165"/>
        <end position="182"/>
    </location>
</feature>
<dbReference type="PANTHER" id="PTHR45628:SF1">
    <property type="entry name" value="VOLTAGE-DEPENDENT CALCIUM CHANNEL TYPE D SUBUNIT ALPHA-1"/>
    <property type="match status" value="1"/>
</dbReference>
<feature type="transmembrane region" description="Helical" evidence="18">
    <location>
        <begin position="774"/>
        <end position="792"/>
    </location>
</feature>
<evidence type="ECO:0000256" key="13">
    <source>
        <dbReference type="ARBA" id="ARBA00023136"/>
    </source>
</evidence>
<feature type="transmembrane region" description="Helical" evidence="18">
    <location>
        <begin position="608"/>
        <end position="632"/>
    </location>
</feature>
<evidence type="ECO:0000256" key="18">
    <source>
        <dbReference type="SAM" id="Phobius"/>
    </source>
</evidence>
<evidence type="ECO:0000256" key="6">
    <source>
        <dbReference type="ARBA" id="ARBA00022692"/>
    </source>
</evidence>
<feature type="transmembrane region" description="Helical" evidence="18">
    <location>
        <begin position="1044"/>
        <end position="1067"/>
    </location>
</feature>
<comment type="similarity">
    <text evidence="17">Belongs to the calcium channel alpha-1 subunit (TC 1.A.1.11) family.</text>
</comment>
<keyword evidence="21" id="KW-1185">Reference proteome</keyword>
<dbReference type="InterPro" id="IPR050599">
    <property type="entry name" value="VDCC_alpha-1_subunit"/>
</dbReference>
<dbReference type="Gene3D" id="6.10.250.2180">
    <property type="match status" value="1"/>
</dbReference>
<dbReference type="Pfam" id="PF08763">
    <property type="entry name" value="Ca_chan_IQ"/>
    <property type="match status" value="1"/>
</dbReference>
<name>B3RIC6_TRIAD</name>
<keyword evidence="15" id="KW-0407">Ion channel</keyword>
<dbReference type="FunFam" id="1.20.120.350:FF:000120">
    <property type="entry name" value="Voltage-dependent L-type calcium channel subunit alpha"/>
    <property type="match status" value="1"/>
</dbReference>
<dbReference type="OMA" id="ITIVEWR"/>
<dbReference type="PhylomeDB" id="B3RIC6"/>
<feature type="transmembrane region" description="Helical" evidence="18">
    <location>
        <begin position="69"/>
        <end position="90"/>
    </location>
</feature>
<dbReference type="InterPro" id="IPR005446">
    <property type="entry name" value="VDCC_L_a1su"/>
</dbReference>
<dbReference type="HOGENOM" id="CLU_000540_0_2_1"/>
<dbReference type="FunCoup" id="B3RIC6">
    <property type="interactions" value="1249"/>
</dbReference>
<dbReference type="FunFam" id="1.20.120.350:FF:000001">
    <property type="entry name" value="Voltage-dependent L-type calcium channel subunit alpha"/>
    <property type="match status" value="1"/>
</dbReference>
<dbReference type="Gene3D" id="1.10.287.70">
    <property type="match status" value="4"/>
</dbReference>
<dbReference type="EMBL" id="DS985241">
    <property type="protein sequence ID" value="EDV29728.1"/>
    <property type="molecule type" value="Genomic_DNA"/>
</dbReference>
<dbReference type="FunFam" id="1.10.287.70:FF:000117">
    <property type="entry name" value="Voltage-gated Ca2+ channel, alpha subunit"/>
    <property type="match status" value="1"/>
</dbReference>
<feature type="transmembrane region" description="Helical" evidence="18">
    <location>
        <begin position="472"/>
        <end position="499"/>
    </location>
</feature>
<dbReference type="InterPro" id="IPR002077">
    <property type="entry name" value="VDCCAlpha1"/>
</dbReference>
<dbReference type="GO" id="GO:0008331">
    <property type="term" value="F:high voltage-gated calcium channel activity"/>
    <property type="evidence" value="ECO:0000318"/>
    <property type="project" value="GO_Central"/>
</dbReference>
<dbReference type="FunFam" id="1.10.287.70:FF:000107">
    <property type="entry name" value="Voltage-dependent L-type calcium channel subunit alpha"/>
    <property type="match status" value="1"/>
</dbReference>
<comment type="subcellular location">
    <subcellularLocation>
        <location evidence="1 17">Membrane</location>
        <topology evidence="1 17">Multi-pass membrane protein</topology>
    </subcellularLocation>
</comment>
<dbReference type="OrthoDB" id="431720at2759"/>
<feature type="transmembrane region" description="Helical" evidence="18">
    <location>
        <begin position="1279"/>
        <end position="1302"/>
    </location>
</feature>
<proteinExistence type="inferred from homology"/>
<feature type="transmembrane region" description="Helical" evidence="18">
    <location>
        <begin position="855"/>
        <end position="880"/>
    </location>
</feature>
<keyword evidence="10 17" id="KW-0851">Voltage-gated channel</keyword>
<keyword evidence="5 17" id="KW-0107">Calcium channel</keyword>
<evidence type="ECO:0000256" key="10">
    <source>
        <dbReference type="ARBA" id="ARBA00022882"/>
    </source>
</evidence>
<feature type="binding site" evidence="16">
    <location>
        <position position="259"/>
    </location>
    <ligand>
        <name>Ca(2+)</name>
        <dbReference type="ChEBI" id="CHEBI:29108"/>
    </ligand>
</feature>
<keyword evidence="2" id="KW-0813">Transport</keyword>
<feature type="transmembrane region" description="Helical" evidence="18">
    <location>
        <begin position="278"/>
        <end position="300"/>
    </location>
</feature>
<evidence type="ECO:0000256" key="7">
    <source>
        <dbReference type="ARBA" id="ARBA00022723"/>
    </source>
</evidence>
<evidence type="ECO:0000256" key="9">
    <source>
        <dbReference type="ARBA" id="ARBA00022837"/>
    </source>
</evidence>
<dbReference type="Pfam" id="PF00520">
    <property type="entry name" value="Ion_trans"/>
    <property type="match status" value="4"/>
</dbReference>
<evidence type="ECO:0000256" key="17">
    <source>
        <dbReference type="RuleBase" id="RU003808"/>
    </source>
</evidence>
<dbReference type="STRING" id="10228.B3RIC6"/>
<keyword evidence="14" id="KW-0325">Glycoprotein</keyword>
<evidence type="ECO:0000313" key="21">
    <source>
        <dbReference type="Proteomes" id="UP000009022"/>
    </source>
</evidence>
<dbReference type="FunFam" id="1.20.120.350:FF:000153">
    <property type="match status" value="1"/>
</dbReference>
<evidence type="ECO:0000256" key="8">
    <source>
        <dbReference type="ARBA" id="ARBA00022737"/>
    </source>
</evidence>
<dbReference type="PRINTS" id="PR01630">
    <property type="entry name" value="LVDCCALPHA1"/>
</dbReference>
<keyword evidence="4 17" id="KW-0109">Calcium transport</keyword>
<evidence type="ECO:0000256" key="16">
    <source>
        <dbReference type="PIRSR" id="PIRSR602077-1"/>
    </source>
</evidence>
<feature type="non-terminal residue" evidence="20">
    <location>
        <position position="1"/>
    </location>
</feature>
<keyword evidence="3" id="KW-0597">Phosphoprotein</keyword>
<keyword evidence="13 18" id="KW-0472">Membrane</keyword>
<evidence type="ECO:0000256" key="14">
    <source>
        <dbReference type="ARBA" id="ARBA00023180"/>
    </source>
</evidence>
<sequence length="1481" mass="170378">RAARVLFFLKTDNPIRQFATTVVEKKYPLTFEYLILFTIFANCVALALYQPLPNNDNTLLNENMEKVEYVFLAIFTIESFLKIITYGFAIPSGAYLRNGWNILDFIIVIVGIINIIFTATSSSNQNIDVLRALRAFRVLRPLRLVSGVPSLQVVMNAIMKAMVPLFHVAALVVFVIIIYATIGLELFNGVLHRACYHNITKKLINDPRPCAASESFESAHHCKSGYVCLRNWTGPNAGITSFDNIGLSMLTVFQCITMEGWTNIMYSINDAVGSEWPWIYFVTLIILGSFFVLNLVLGVLSGEFSKEREKARVSGDFKKLREKRQIEEDYRGYLEWIGKAEDLEVDVDDLQVDMEQQVAGTQNFYIIFLNLNFNFKFSLVFRHQLKRWHKRSRRYCRLVVKSQTFYWLVILAVLLNTICLAVEHYEQQRVVTQFLSITNSVFVGLFTIEMSIKMYALGIEGYFMSLFNRFDFLVVLVSIIELIFIAIIGGAAALGLSVLRCVRLLRIFKITRYWNTLRNLVASLLNSMRSIASLLLLLFLFVLIFALLGMQIFGGRFNFNKSIPRSNFDSFWQSLLTVFQILTGEDWNEIMYNGIKALDGIDRFGILAVFYFIILVVVGNYILLNVFLAIAVDNLANAESLTEINERRNAKRKMAKEQRLQKLQTPVQSLRYGNITEEPARPRLDASFRTNTTQINWKKIPDRVIVPIPKATSMFLFKSTNRFRCKIFDFVTNLYFSNIILIIIILSSITLAAEDPLGKDKIRNQVLSYCDKTFTAIFCVEAAMKMIAFGVIMHEGSYFRNIFNILDMIVIAVSIADYTIAEENLKQLKVLRVLRVLRPLRALNRARGLKHVVQCVFVAIKTIWSIMLVTLLLVFMFAVIGVQLFKGRFYFCTDASKMDNSTCKGSYYNYPTGDLNYLQVEPRIWKESSFNFDNVPNAMMTLFTITTFEGWPSILYRAIDATEAGRGPSRNHQPLVAIYFVIYIIIVAFFMVNIFVGFVIVTFQTEGEQEYRNCDLDKNQRNCIEFALKTKPQKRYIPKNKLQLAVWKLATSLGFEYTIFGLITLNTMTLMMQVYRPSRVYNDVLEYLNIGFTVLFGLEAILKIVAFKPQNYFRDKWNVFDFVIVVGSIIDIVISEIYKVGIELVLKITDSSNVTVDFSVNFFRLFRAMRLVKLLSRGGGMRTLLWTFMKSFQALPYVGLLIVFVFFIYAVIGMQLFGTVLTSPGSAITEYNNFHSFFSSVLVLFRCATGENWQLITLSCTWRTGNGCSENSCGSNISYLYFSSFYVLSSFLVINLFVAVIMDNFDYLTRDISILGPHHLDEFVQAWSFFDPEATGRIKFDDMVKLLRRISPPLGLGKLCPDSTAYRNLMGMHMPLGTDNNVKFNATIFALVRKQLKIKLDGNLDLRDRELRNIIKRIWPRTPNKLLDEILFNFSDNDITIAKIYALLIIRNFIRRRRERQAKQRREQTSNEIQVICLFPK</sequence>
<dbReference type="Pfam" id="PF16905">
    <property type="entry name" value="GPHH"/>
    <property type="match status" value="1"/>
</dbReference>
<feature type="binding site" evidence="16">
    <location>
        <position position="585"/>
    </location>
    <ligand>
        <name>Ca(2+)</name>
        <dbReference type="ChEBI" id="CHEBI:29108"/>
    </ligand>
</feature>
<dbReference type="GeneID" id="6749413"/>
<dbReference type="InterPro" id="IPR014873">
    <property type="entry name" value="VDCC_a1su_IQ"/>
</dbReference>
<protein>
    <recommendedName>
        <fullName evidence="17">Voltage-dependent L-type calcium channel subunit alpha</fullName>
    </recommendedName>
</protein>
<feature type="transmembrane region" description="Helical" evidence="18">
    <location>
        <begin position="31"/>
        <end position="49"/>
    </location>
</feature>
<dbReference type="PANTHER" id="PTHR45628">
    <property type="entry name" value="VOLTAGE-DEPENDENT CALCIUM CHANNEL TYPE A SUBUNIT ALPHA-1"/>
    <property type="match status" value="1"/>
</dbReference>
<dbReference type="FunFam" id="1.20.120.350:FF:000011">
    <property type="entry name" value="Voltage-dependent N-type calcium channel subunit alpha"/>
    <property type="match status" value="1"/>
</dbReference>
<evidence type="ECO:0000256" key="5">
    <source>
        <dbReference type="ARBA" id="ARBA00022673"/>
    </source>
</evidence>
<keyword evidence="8" id="KW-0677">Repeat</keyword>
<feature type="transmembrane region" description="Helical" evidence="18">
    <location>
        <begin position="1119"/>
        <end position="1138"/>
    </location>
</feature>
<organism evidence="20 21">
    <name type="scientific">Trichoplax adhaerens</name>
    <name type="common">Trichoplax reptans</name>
    <dbReference type="NCBI Taxonomy" id="10228"/>
    <lineage>
        <taxon>Eukaryota</taxon>
        <taxon>Metazoa</taxon>
        <taxon>Placozoa</taxon>
        <taxon>Uniplacotomia</taxon>
        <taxon>Trichoplacea</taxon>
        <taxon>Trichoplacidae</taxon>
        <taxon>Trichoplax</taxon>
    </lineage>
</organism>
<dbReference type="Gene3D" id="1.20.120.350">
    <property type="entry name" value="Voltage-gated potassium channels. Chain C"/>
    <property type="match status" value="4"/>
</dbReference>
<dbReference type="PRINTS" id="PR00167">
    <property type="entry name" value="CACHANNEL"/>
</dbReference>
<dbReference type="Gene3D" id="6.10.250.2500">
    <property type="match status" value="1"/>
</dbReference>
<keyword evidence="7 16" id="KW-0479">Metal-binding</keyword>
<dbReference type="KEGG" id="tad:TRIADDRAFT_18642"/>
<evidence type="ECO:0000259" key="19">
    <source>
        <dbReference type="PROSITE" id="PS50222"/>
    </source>
</evidence>
<dbReference type="GO" id="GO:0005509">
    <property type="term" value="F:calcium ion binding"/>
    <property type="evidence" value="ECO:0007669"/>
    <property type="project" value="InterPro"/>
</dbReference>
<dbReference type="GO" id="GO:0098703">
    <property type="term" value="P:calcium ion import across plasma membrane"/>
    <property type="evidence" value="ECO:0000318"/>
    <property type="project" value="GO_Central"/>
</dbReference>
<dbReference type="InParanoid" id="B3RIC6"/>
<keyword evidence="6 18" id="KW-0812">Transmembrane</keyword>
<dbReference type="FunFam" id="1.10.287.70:FF:000007">
    <property type="entry name" value="Voltage-dependent L-type calcium channel subunit alpha"/>
    <property type="match status" value="1"/>
</dbReference>
<gene>
    <name evidence="20" type="ORF">TRIADDRAFT_18642</name>
</gene>
<dbReference type="SUPFAM" id="SSF81324">
    <property type="entry name" value="Voltage-gated potassium channels"/>
    <property type="match status" value="4"/>
</dbReference>
<dbReference type="RefSeq" id="XP_002108930.1">
    <property type="nucleotide sequence ID" value="XM_002108894.1"/>
</dbReference>
<dbReference type="InterPro" id="IPR027359">
    <property type="entry name" value="Volt_channel_dom_sf"/>
</dbReference>
<feature type="transmembrane region" description="Helical" evidence="18">
    <location>
        <begin position="405"/>
        <end position="422"/>
    </location>
</feature>
<feature type="transmembrane region" description="Helical" evidence="18">
    <location>
        <begin position="102"/>
        <end position="121"/>
    </location>
</feature>
<feature type="binding site" evidence="16">
    <location>
        <position position="949"/>
    </location>
    <ligand>
        <name>Ca(2+)</name>
        <dbReference type="ChEBI" id="CHEBI:29108"/>
    </ligand>
</feature>
<dbReference type="Proteomes" id="UP000009022">
    <property type="component" value="Unassembled WGS sequence"/>
</dbReference>
<dbReference type="InterPro" id="IPR031649">
    <property type="entry name" value="GPHH_dom"/>
</dbReference>